<evidence type="ECO:0000256" key="2">
    <source>
        <dbReference type="ARBA" id="ARBA00023125"/>
    </source>
</evidence>
<dbReference type="SMART" id="SM00342">
    <property type="entry name" value="HTH_ARAC"/>
    <property type="match status" value="1"/>
</dbReference>
<dbReference type="EMBL" id="BAHC01000212">
    <property type="protein sequence ID" value="GAB93223.1"/>
    <property type="molecule type" value="Genomic_DNA"/>
</dbReference>
<evidence type="ECO:0000313" key="5">
    <source>
        <dbReference type="EMBL" id="GAB93223.1"/>
    </source>
</evidence>
<dbReference type="InterPro" id="IPR032687">
    <property type="entry name" value="AraC-type_N"/>
</dbReference>
<keyword evidence="1" id="KW-0805">Transcription regulation</keyword>
<reference evidence="5 6" key="1">
    <citation type="submission" date="2012-08" db="EMBL/GenBank/DDBJ databases">
        <title>Whole genome shotgun sequence of Gordonia rhizosphera NBRC 16068.</title>
        <authorList>
            <person name="Takarada H."/>
            <person name="Isaki S."/>
            <person name="Hosoyama A."/>
            <person name="Tsuchikane K."/>
            <person name="Katsumata H."/>
            <person name="Baba S."/>
            <person name="Ohji S."/>
            <person name="Yamazaki S."/>
            <person name="Fujita N."/>
        </authorList>
    </citation>
    <scope>NUCLEOTIDE SEQUENCE [LARGE SCALE GENOMIC DNA]</scope>
    <source>
        <strain evidence="5 6">NBRC 16068</strain>
    </source>
</reference>
<dbReference type="PROSITE" id="PS01124">
    <property type="entry name" value="HTH_ARAC_FAMILY_2"/>
    <property type="match status" value="1"/>
</dbReference>
<dbReference type="InterPro" id="IPR009057">
    <property type="entry name" value="Homeodomain-like_sf"/>
</dbReference>
<dbReference type="AlphaFoldDB" id="K6VAJ0"/>
<keyword evidence="6" id="KW-1185">Reference proteome</keyword>
<gene>
    <name evidence="5" type="ORF">GORHZ_212_00030</name>
</gene>
<organism evidence="5 6">
    <name type="scientific">Gordonia rhizosphera NBRC 16068</name>
    <dbReference type="NCBI Taxonomy" id="1108045"/>
    <lineage>
        <taxon>Bacteria</taxon>
        <taxon>Bacillati</taxon>
        <taxon>Actinomycetota</taxon>
        <taxon>Actinomycetes</taxon>
        <taxon>Mycobacteriales</taxon>
        <taxon>Gordoniaceae</taxon>
        <taxon>Gordonia</taxon>
    </lineage>
</organism>
<dbReference type="GO" id="GO:0003700">
    <property type="term" value="F:DNA-binding transcription factor activity"/>
    <property type="evidence" value="ECO:0007669"/>
    <property type="project" value="InterPro"/>
</dbReference>
<name>K6VAJ0_9ACTN</name>
<feature type="domain" description="HTH araC/xylS-type" evidence="4">
    <location>
        <begin position="244"/>
        <end position="342"/>
    </location>
</feature>
<accession>K6VAJ0</accession>
<evidence type="ECO:0000313" key="6">
    <source>
        <dbReference type="Proteomes" id="UP000008363"/>
    </source>
</evidence>
<dbReference type="Pfam" id="PF12625">
    <property type="entry name" value="Arabinose_bd"/>
    <property type="match status" value="1"/>
</dbReference>
<sequence>MTRKDIYSTLEDMSVIRGTSMSGYPELVSELGGDPSTLLRRVGIAPGDVGNFESFFTYVALIDALEAAAAATNTPDFGRRLAQRQGIEILGPVGVAARTTGSFADALRIFEQYLSAYSPAIAVELNPIPYTETAFFEFRILIPHPPPHRQVIELSLGVALKVLRFLLGSTYAPSSVHIPHEPIGSREDYLRYFACTPKFSEPRAGFTLPSSDLMRPLSRDEMAHRAMVAYLDDVIHQHGETLTQAVRELVRQLLPTGAATASTVARQFRLHPKTLQRRLADEGTTYAAIVDDVRRELTERWLRDTDMTLSHLSRELGYSEQSVLTRSCRRWFGVSPAQFRAESRRPAHA</sequence>
<dbReference type="Proteomes" id="UP000008363">
    <property type="component" value="Unassembled WGS sequence"/>
</dbReference>
<evidence type="ECO:0000256" key="1">
    <source>
        <dbReference type="ARBA" id="ARBA00023015"/>
    </source>
</evidence>
<comment type="caution">
    <text evidence="5">The sequence shown here is derived from an EMBL/GenBank/DDBJ whole genome shotgun (WGS) entry which is preliminary data.</text>
</comment>
<evidence type="ECO:0000256" key="3">
    <source>
        <dbReference type="ARBA" id="ARBA00023163"/>
    </source>
</evidence>
<dbReference type="InterPro" id="IPR018060">
    <property type="entry name" value="HTH_AraC"/>
</dbReference>
<dbReference type="PANTHER" id="PTHR47894:SF4">
    <property type="entry name" value="HTH-TYPE TRANSCRIPTIONAL REGULATOR GADX"/>
    <property type="match status" value="1"/>
</dbReference>
<dbReference type="Pfam" id="PF12833">
    <property type="entry name" value="HTH_18"/>
    <property type="match status" value="1"/>
</dbReference>
<proteinExistence type="predicted"/>
<dbReference type="PANTHER" id="PTHR47894">
    <property type="entry name" value="HTH-TYPE TRANSCRIPTIONAL REGULATOR GADX"/>
    <property type="match status" value="1"/>
</dbReference>
<dbReference type="SUPFAM" id="SSF46689">
    <property type="entry name" value="Homeodomain-like"/>
    <property type="match status" value="1"/>
</dbReference>
<dbReference type="STRING" id="1108045.GORHZ_212_00030"/>
<dbReference type="Gene3D" id="1.10.10.60">
    <property type="entry name" value="Homeodomain-like"/>
    <property type="match status" value="1"/>
</dbReference>
<evidence type="ECO:0000259" key="4">
    <source>
        <dbReference type="PROSITE" id="PS01124"/>
    </source>
</evidence>
<keyword evidence="2" id="KW-0238">DNA-binding</keyword>
<dbReference type="eggNOG" id="COG2207">
    <property type="taxonomic scope" value="Bacteria"/>
</dbReference>
<dbReference type="GO" id="GO:0000976">
    <property type="term" value="F:transcription cis-regulatory region binding"/>
    <property type="evidence" value="ECO:0007669"/>
    <property type="project" value="TreeGrafter"/>
</dbReference>
<keyword evidence="3" id="KW-0804">Transcription</keyword>
<protein>
    <submittedName>
        <fullName evidence="5">Putative AraC family transcriptional regulator</fullName>
    </submittedName>
</protein>
<dbReference type="GO" id="GO:0005829">
    <property type="term" value="C:cytosol"/>
    <property type="evidence" value="ECO:0007669"/>
    <property type="project" value="TreeGrafter"/>
</dbReference>